<dbReference type="Pfam" id="PF08263">
    <property type="entry name" value="LRRNT_2"/>
    <property type="match status" value="1"/>
</dbReference>
<keyword evidence="3 11" id="KW-0812">Transmembrane</keyword>
<dbReference type="PANTHER" id="PTHR48010">
    <property type="entry name" value="OS05G0588300 PROTEIN"/>
    <property type="match status" value="1"/>
</dbReference>
<dbReference type="Proteomes" id="UP000215914">
    <property type="component" value="Chromosome 8"/>
</dbReference>
<evidence type="ECO:0000256" key="10">
    <source>
        <dbReference type="SAM" id="MobiDB-lite"/>
    </source>
</evidence>
<feature type="chain" id="PRO_5012287177" evidence="12">
    <location>
        <begin position="30"/>
        <end position="607"/>
    </location>
</feature>
<reference evidence="14 16" key="1">
    <citation type="journal article" date="2017" name="Nature">
        <title>The sunflower genome provides insights into oil metabolism, flowering and Asterid evolution.</title>
        <authorList>
            <person name="Badouin H."/>
            <person name="Gouzy J."/>
            <person name="Grassa C.J."/>
            <person name="Murat F."/>
            <person name="Staton S.E."/>
            <person name="Cottret L."/>
            <person name="Lelandais-Briere C."/>
            <person name="Owens G.L."/>
            <person name="Carrere S."/>
            <person name="Mayjonade B."/>
            <person name="Legrand L."/>
            <person name="Gill N."/>
            <person name="Kane N.C."/>
            <person name="Bowers J.E."/>
            <person name="Hubner S."/>
            <person name="Bellec A."/>
            <person name="Berard A."/>
            <person name="Berges H."/>
            <person name="Blanchet N."/>
            <person name="Boniface M.C."/>
            <person name="Brunel D."/>
            <person name="Catrice O."/>
            <person name="Chaidir N."/>
            <person name="Claudel C."/>
            <person name="Donnadieu C."/>
            <person name="Faraut T."/>
            <person name="Fievet G."/>
            <person name="Helmstetter N."/>
            <person name="King M."/>
            <person name="Knapp S.J."/>
            <person name="Lai Z."/>
            <person name="Le Paslier M.C."/>
            <person name="Lippi Y."/>
            <person name="Lorenzon L."/>
            <person name="Mandel J.R."/>
            <person name="Marage G."/>
            <person name="Marchand G."/>
            <person name="Marquand E."/>
            <person name="Bret-Mestries E."/>
            <person name="Morien E."/>
            <person name="Nambeesan S."/>
            <person name="Nguyen T."/>
            <person name="Pegot-Espagnet P."/>
            <person name="Pouilly N."/>
            <person name="Raftis F."/>
            <person name="Sallet E."/>
            <person name="Schiex T."/>
            <person name="Thomas J."/>
            <person name="Vandecasteele C."/>
            <person name="Vares D."/>
            <person name="Vear F."/>
            <person name="Vautrin S."/>
            <person name="Crespi M."/>
            <person name="Mangin B."/>
            <person name="Burke J.M."/>
            <person name="Salse J."/>
            <person name="Munos S."/>
            <person name="Vincourt P."/>
            <person name="Rieseberg L.H."/>
            <person name="Langlade N.B."/>
        </authorList>
    </citation>
    <scope>NUCLEOTIDE SEQUENCE [LARGE SCALE GENOMIC DNA]</scope>
    <source>
        <strain evidence="16">cv. SF193</strain>
        <tissue evidence="14">Leaves</tissue>
    </source>
</reference>
<evidence type="ECO:0000256" key="2">
    <source>
        <dbReference type="ARBA" id="ARBA00022614"/>
    </source>
</evidence>
<evidence type="ECO:0000313" key="15">
    <source>
        <dbReference type="EMBL" id="OTG17462.1"/>
    </source>
</evidence>
<protein>
    <submittedName>
        <fullName evidence="15">Putative leucine-rich repeat protein, plant-type</fullName>
    </submittedName>
</protein>
<dbReference type="OMA" id="PERTICK"/>
<evidence type="ECO:0000256" key="4">
    <source>
        <dbReference type="ARBA" id="ARBA00022729"/>
    </source>
</evidence>
<dbReference type="PROSITE" id="PS50011">
    <property type="entry name" value="PROTEIN_KINASE_DOM"/>
    <property type="match status" value="1"/>
</dbReference>
<dbReference type="InterPro" id="IPR000719">
    <property type="entry name" value="Prot_kinase_dom"/>
</dbReference>
<gene>
    <name evidence="15" type="ORF">HannXRQ_Chr08g0212451</name>
    <name evidence="14" type="ORF">HanXRQr2_Chr08g0322641</name>
</gene>
<dbReference type="InterPro" id="IPR013210">
    <property type="entry name" value="LRR_N_plant-typ"/>
</dbReference>
<dbReference type="Gramene" id="mRNA:HanXRQr2_Chr08g0322641">
    <property type="protein sequence ID" value="mRNA:HanXRQr2_Chr08g0322641"/>
    <property type="gene ID" value="HanXRQr2_Chr08g0322641"/>
</dbReference>
<keyword evidence="6" id="KW-0547">Nucleotide-binding</keyword>
<comment type="subcellular location">
    <subcellularLocation>
        <location evidence="1">Membrane</location>
    </subcellularLocation>
</comment>
<feature type="signal peptide" evidence="12">
    <location>
        <begin position="1"/>
        <end position="29"/>
    </location>
</feature>
<dbReference type="Gene3D" id="3.30.200.20">
    <property type="entry name" value="Phosphorylase Kinase, domain 1"/>
    <property type="match status" value="1"/>
</dbReference>
<evidence type="ECO:0000256" key="5">
    <source>
        <dbReference type="ARBA" id="ARBA00022737"/>
    </source>
</evidence>
<dbReference type="InterPro" id="IPR001611">
    <property type="entry name" value="Leu-rich_rpt"/>
</dbReference>
<sequence length="607" mass="66385">MAPINLPPPILFYFCLCFCFICLQHDVVSSDIAADRAALLRLSSAVAGNTRQWNVSDPSPCNWTGVTCNNVTNRVTELRLPGDGLAGEIPVNTIGNLTALQILSLRKNRLSGSIPADIDSCSDLRQLNLQNNQFSGALPAALFRLSNINNLDISVNGFSGEISPDFSNLTSLTHLFLENNQFTGQLPELNNSFTQFNVSMNRLNGTIPESLSSFPAASFSGNSLCGSPLNPCENGSSKLSGGAIAGIVVGSVIGSVLIVGIIFFLCRKYMNSKNSRQAVQDAATPIPASPEKPPELNFRSPDHIMASENTGSEEGHSGHPDSNEELSFFREGGFLLDDLLRASAEVLGKGIVGTTYKAYLDHGGEVIVKRLKNVCVSKREFTKRIVSIGELDHDNLLPIKGYYYGKEEKLIVFDFIPMGSLSSILHGNMEERSQLTWEIRSKIAFEVACGLEHLHSHNLSHGNIKSNNILLSLGYQAYLSESGLIQVVSSSTPSLSGYRAPELIDTRITSKEADVYSFGILILEILTGKDPTVLLNEEGIDLPTWVQSVEESRWKNDVFDMHMVMTNDNSDKITRLLHLGIRCASQVPRRRASMAEVAKQIKKVCKF</sequence>
<feature type="domain" description="Protein kinase" evidence="13">
    <location>
        <begin position="341"/>
        <end position="607"/>
    </location>
</feature>
<keyword evidence="5" id="KW-0677">Repeat</keyword>
<keyword evidence="4 12" id="KW-0732">Signal</keyword>
<dbReference type="InterPro" id="IPR001245">
    <property type="entry name" value="Ser-Thr/Tyr_kinase_cat_dom"/>
</dbReference>
<dbReference type="InterPro" id="IPR011009">
    <property type="entry name" value="Kinase-like_dom_sf"/>
</dbReference>
<evidence type="ECO:0000256" key="8">
    <source>
        <dbReference type="ARBA" id="ARBA00022989"/>
    </source>
</evidence>
<evidence type="ECO:0000256" key="11">
    <source>
        <dbReference type="SAM" id="Phobius"/>
    </source>
</evidence>
<dbReference type="PANTHER" id="PTHR48010:SF36">
    <property type="entry name" value="LEUCINE-RICH REPEAT PROTEIN, PLANT-TYPE-RELATED"/>
    <property type="match status" value="1"/>
</dbReference>
<dbReference type="InParanoid" id="A0A251U3U7"/>
<keyword evidence="14" id="KW-0808">Transferase</keyword>
<keyword evidence="9 11" id="KW-0472">Membrane</keyword>
<feature type="compositionally biased region" description="Basic and acidic residues" evidence="10">
    <location>
        <begin position="313"/>
        <end position="322"/>
    </location>
</feature>
<dbReference type="InterPro" id="IPR050994">
    <property type="entry name" value="At_inactive_RLKs"/>
</dbReference>
<evidence type="ECO:0000313" key="16">
    <source>
        <dbReference type="Proteomes" id="UP000215914"/>
    </source>
</evidence>
<dbReference type="Pfam" id="PF00560">
    <property type="entry name" value="LRR_1"/>
    <property type="match status" value="1"/>
</dbReference>
<dbReference type="Pfam" id="PF07714">
    <property type="entry name" value="PK_Tyr_Ser-Thr"/>
    <property type="match status" value="1"/>
</dbReference>
<dbReference type="InterPro" id="IPR032675">
    <property type="entry name" value="LRR_dom_sf"/>
</dbReference>
<dbReference type="EMBL" id="MNCJ02000323">
    <property type="protein sequence ID" value="KAF5793949.1"/>
    <property type="molecule type" value="Genomic_DNA"/>
</dbReference>
<evidence type="ECO:0000256" key="12">
    <source>
        <dbReference type="SAM" id="SignalP"/>
    </source>
</evidence>
<dbReference type="GO" id="GO:0005524">
    <property type="term" value="F:ATP binding"/>
    <property type="evidence" value="ECO:0007669"/>
    <property type="project" value="UniProtKB-KW"/>
</dbReference>
<keyword evidence="2" id="KW-0433">Leucine-rich repeat</keyword>
<dbReference type="GO" id="GO:0016020">
    <property type="term" value="C:membrane"/>
    <property type="evidence" value="ECO:0007669"/>
    <property type="project" value="UniProtKB-SubCell"/>
</dbReference>
<dbReference type="OrthoDB" id="283575at2759"/>
<proteinExistence type="predicted"/>
<dbReference type="EMBL" id="CM007897">
    <property type="protein sequence ID" value="OTG17462.1"/>
    <property type="molecule type" value="Genomic_DNA"/>
</dbReference>
<keyword evidence="7" id="KW-0067">ATP-binding</keyword>
<dbReference type="SUPFAM" id="SSF52058">
    <property type="entry name" value="L domain-like"/>
    <property type="match status" value="1"/>
</dbReference>
<dbReference type="GO" id="GO:0004672">
    <property type="term" value="F:protein kinase activity"/>
    <property type="evidence" value="ECO:0007669"/>
    <property type="project" value="InterPro"/>
</dbReference>
<keyword evidence="16" id="KW-1185">Reference proteome</keyword>
<evidence type="ECO:0000256" key="1">
    <source>
        <dbReference type="ARBA" id="ARBA00004370"/>
    </source>
</evidence>
<keyword evidence="8 11" id="KW-1133">Transmembrane helix</keyword>
<dbReference type="FunFam" id="3.80.10.10:FF:000234">
    <property type="entry name" value="Probable inactive receptor kinase RLK902"/>
    <property type="match status" value="1"/>
</dbReference>
<dbReference type="Gene3D" id="1.10.510.10">
    <property type="entry name" value="Transferase(Phosphotransferase) domain 1"/>
    <property type="match status" value="1"/>
</dbReference>
<feature type="region of interest" description="Disordered" evidence="10">
    <location>
        <begin position="280"/>
        <end position="322"/>
    </location>
</feature>
<reference evidence="14" key="3">
    <citation type="submission" date="2020-06" db="EMBL/GenBank/DDBJ databases">
        <title>Helianthus annuus Genome sequencing and assembly Release 2.</title>
        <authorList>
            <person name="Gouzy J."/>
            <person name="Langlade N."/>
            <person name="Munos S."/>
        </authorList>
    </citation>
    <scope>NUCLEOTIDE SEQUENCE</scope>
    <source>
        <tissue evidence="14">Leaves</tissue>
    </source>
</reference>
<evidence type="ECO:0000256" key="6">
    <source>
        <dbReference type="ARBA" id="ARBA00022741"/>
    </source>
</evidence>
<dbReference type="Gene3D" id="3.80.10.10">
    <property type="entry name" value="Ribonuclease Inhibitor"/>
    <property type="match status" value="2"/>
</dbReference>
<dbReference type="SUPFAM" id="SSF56112">
    <property type="entry name" value="Protein kinase-like (PK-like)"/>
    <property type="match status" value="1"/>
</dbReference>
<evidence type="ECO:0000259" key="13">
    <source>
        <dbReference type="PROSITE" id="PS50011"/>
    </source>
</evidence>
<evidence type="ECO:0000256" key="3">
    <source>
        <dbReference type="ARBA" id="ARBA00022692"/>
    </source>
</evidence>
<feature type="transmembrane region" description="Helical" evidence="11">
    <location>
        <begin position="243"/>
        <end position="266"/>
    </location>
</feature>
<dbReference type="AlphaFoldDB" id="A0A251U3U7"/>
<evidence type="ECO:0000256" key="7">
    <source>
        <dbReference type="ARBA" id="ARBA00022840"/>
    </source>
</evidence>
<organism evidence="15 16">
    <name type="scientific">Helianthus annuus</name>
    <name type="common">Common sunflower</name>
    <dbReference type="NCBI Taxonomy" id="4232"/>
    <lineage>
        <taxon>Eukaryota</taxon>
        <taxon>Viridiplantae</taxon>
        <taxon>Streptophyta</taxon>
        <taxon>Embryophyta</taxon>
        <taxon>Tracheophyta</taxon>
        <taxon>Spermatophyta</taxon>
        <taxon>Magnoliopsida</taxon>
        <taxon>eudicotyledons</taxon>
        <taxon>Gunneridae</taxon>
        <taxon>Pentapetalae</taxon>
        <taxon>asterids</taxon>
        <taxon>campanulids</taxon>
        <taxon>Asterales</taxon>
        <taxon>Asteraceae</taxon>
        <taxon>Asteroideae</taxon>
        <taxon>Heliantheae alliance</taxon>
        <taxon>Heliantheae</taxon>
        <taxon>Helianthus</taxon>
    </lineage>
</organism>
<accession>A0A251U3U7</accession>
<evidence type="ECO:0000313" key="14">
    <source>
        <dbReference type="EMBL" id="KAF5793949.1"/>
    </source>
</evidence>
<name>A0A251U3U7_HELAN</name>
<evidence type="ECO:0000256" key="9">
    <source>
        <dbReference type="ARBA" id="ARBA00023136"/>
    </source>
</evidence>
<reference evidence="15" key="2">
    <citation type="submission" date="2017-02" db="EMBL/GenBank/DDBJ databases">
        <title>Sunflower complete genome.</title>
        <authorList>
            <person name="Langlade N."/>
            <person name="Munos S."/>
        </authorList>
    </citation>
    <scope>NUCLEOTIDE SEQUENCE [LARGE SCALE GENOMIC DNA]</scope>
    <source>
        <tissue evidence="15">Leaves</tissue>
    </source>
</reference>
<dbReference type="Pfam" id="PF13855">
    <property type="entry name" value="LRR_8"/>
    <property type="match status" value="1"/>
</dbReference>